<dbReference type="PROSITE" id="PS51257">
    <property type="entry name" value="PROKAR_LIPOPROTEIN"/>
    <property type="match status" value="1"/>
</dbReference>
<dbReference type="Proteomes" id="UP000198806">
    <property type="component" value="Unassembled WGS sequence"/>
</dbReference>
<name>A0A1I5DWL9_9FIRM</name>
<dbReference type="Gene3D" id="3.40.50.2300">
    <property type="match status" value="2"/>
</dbReference>
<dbReference type="SUPFAM" id="SSF53822">
    <property type="entry name" value="Periplasmic binding protein-like I"/>
    <property type="match status" value="1"/>
</dbReference>
<evidence type="ECO:0000313" key="8">
    <source>
        <dbReference type="Proteomes" id="UP000198806"/>
    </source>
</evidence>
<feature type="chain" id="PRO_5039321579" evidence="5">
    <location>
        <begin position="24"/>
        <end position="382"/>
    </location>
</feature>
<keyword evidence="2" id="KW-0813">Transport</keyword>
<sequence>MKKSLKKVLSLGLVSVMTASLFAGCGKKDSGSDAFIIGGLGPLSGKAASYGVSVKQGANIAVEKINAEGGVKVGDKTIQLKLNFVDDEASPDVAVSAYNTVMDNGAQAILGAVTSDAHMAITDLTNDDGILTITPSASIAGATAYPNIFRLCFTDPVQGITMAKYAIETLGHKKIAVIYNNSDPYSTGVKDAFNAEVAKLGGEIVASEAFEKDAVDFSTQLTKIKGSGAEIIFVPTYYTEASYIATQAAELSVGLPFIGSDGWDGILAQVVDAKVLEGSVFLSPFVATDENPDVQSFVEAYQKEYKAVPDQFAADGYDVVYLIKAALEKAGTTDSKDLVAAMTQIKVDGLTGSVSFDEDGEPNKGAKFVKIENGKYVAITVE</sequence>
<feature type="signal peptide" evidence="5">
    <location>
        <begin position="1"/>
        <end position="23"/>
    </location>
</feature>
<evidence type="ECO:0000256" key="1">
    <source>
        <dbReference type="ARBA" id="ARBA00010062"/>
    </source>
</evidence>
<evidence type="ECO:0000256" key="4">
    <source>
        <dbReference type="ARBA" id="ARBA00022970"/>
    </source>
</evidence>
<accession>A0A1I5DWL9</accession>
<reference evidence="7 8" key="1">
    <citation type="submission" date="2016-10" db="EMBL/GenBank/DDBJ databases">
        <authorList>
            <person name="de Groot N.N."/>
        </authorList>
    </citation>
    <scope>NUCLEOTIDE SEQUENCE [LARGE SCALE GENOMIC DNA]</scope>
    <source>
        <strain evidence="7 8">DSM 1283</strain>
    </source>
</reference>
<dbReference type="InterPro" id="IPR028082">
    <property type="entry name" value="Peripla_BP_I"/>
</dbReference>
<dbReference type="InterPro" id="IPR028081">
    <property type="entry name" value="Leu-bd"/>
</dbReference>
<evidence type="ECO:0000256" key="3">
    <source>
        <dbReference type="ARBA" id="ARBA00022729"/>
    </source>
</evidence>
<proteinExistence type="inferred from homology"/>
<dbReference type="STRING" id="1527.SAMN04489757_10731"/>
<evidence type="ECO:0000256" key="5">
    <source>
        <dbReference type="SAM" id="SignalP"/>
    </source>
</evidence>
<dbReference type="AlphaFoldDB" id="A0A1I5DWL9"/>
<dbReference type="EMBL" id="FOWD01000007">
    <property type="protein sequence ID" value="SFO03632.1"/>
    <property type="molecule type" value="Genomic_DNA"/>
</dbReference>
<evidence type="ECO:0000313" key="7">
    <source>
        <dbReference type="EMBL" id="SFO03632.1"/>
    </source>
</evidence>
<gene>
    <name evidence="7" type="ORF">SAMN04489757_10731</name>
</gene>
<dbReference type="PANTHER" id="PTHR30483:SF6">
    <property type="entry name" value="PERIPLASMIC BINDING PROTEIN OF ABC TRANSPORTER FOR NATURAL AMINO ACIDS"/>
    <property type="match status" value="1"/>
</dbReference>
<keyword evidence="3 5" id="KW-0732">Signal</keyword>
<dbReference type="RefSeq" id="WP_091685148.1">
    <property type="nucleotide sequence ID" value="NZ_BAABFM010000010.1"/>
</dbReference>
<dbReference type="PANTHER" id="PTHR30483">
    <property type="entry name" value="LEUCINE-SPECIFIC-BINDING PROTEIN"/>
    <property type="match status" value="1"/>
</dbReference>
<feature type="domain" description="Leucine-binding protein" evidence="6">
    <location>
        <begin position="37"/>
        <end position="374"/>
    </location>
</feature>
<protein>
    <submittedName>
        <fullName evidence="7">Amino acid/amide ABC transporter substrate-binding protein, HAAT family</fullName>
    </submittedName>
</protein>
<evidence type="ECO:0000259" key="6">
    <source>
        <dbReference type="Pfam" id="PF13458"/>
    </source>
</evidence>
<organism evidence="7 8">
    <name type="scientific">Anaerocolumna aminovalerica</name>
    <dbReference type="NCBI Taxonomy" id="1527"/>
    <lineage>
        <taxon>Bacteria</taxon>
        <taxon>Bacillati</taxon>
        <taxon>Bacillota</taxon>
        <taxon>Clostridia</taxon>
        <taxon>Lachnospirales</taxon>
        <taxon>Lachnospiraceae</taxon>
        <taxon>Anaerocolumna</taxon>
    </lineage>
</organism>
<dbReference type="Pfam" id="PF13458">
    <property type="entry name" value="Peripla_BP_6"/>
    <property type="match status" value="1"/>
</dbReference>
<evidence type="ECO:0000256" key="2">
    <source>
        <dbReference type="ARBA" id="ARBA00022448"/>
    </source>
</evidence>
<comment type="similarity">
    <text evidence="1">Belongs to the leucine-binding protein family.</text>
</comment>
<dbReference type="GO" id="GO:0006865">
    <property type="term" value="P:amino acid transport"/>
    <property type="evidence" value="ECO:0007669"/>
    <property type="project" value="UniProtKB-KW"/>
</dbReference>
<dbReference type="InterPro" id="IPR000709">
    <property type="entry name" value="Leu_Ile_Val-bd"/>
</dbReference>
<dbReference type="PRINTS" id="PR00337">
    <property type="entry name" value="LEUILEVALBP"/>
</dbReference>
<keyword evidence="4" id="KW-0029">Amino-acid transport</keyword>
<dbReference type="CDD" id="cd06347">
    <property type="entry name" value="PBP1_ABC_LivK_ligand_binding-like"/>
    <property type="match status" value="1"/>
</dbReference>
<dbReference type="OrthoDB" id="9783240at2"/>
<keyword evidence="8" id="KW-1185">Reference proteome</keyword>
<dbReference type="InterPro" id="IPR051010">
    <property type="entry name" value="BCAA_transport"/>
</dbReference>